<comment type="caution">
    <text evidence="2">The sequence shown here is derived from an EMBL/GenBank/DDBJ whole genome shotgun (WGS) entry which is preliminary data.</text>
</comment>
<evidence type="ECO:0000313" key="3">
    <source>
        <dbReference type="Proteomes" id="UP000288805"/>
    </source>
</evidence>
<dbReference type="PANTHER" id="PTHR46890:SF50">
    <property type="entry name" value="RNA-DIRECTED DNA POLYMERASE, EUKARYOTA, REVERSE TRANSCRIPTASE ZINC-BINDING DOMAIN PROTEIN-RELATED"/>
    <property type="match status" value="1"/>
</dbReference>
<protein>
    <submittedName>
        <fullName evidence="2">Transposon TX1 uncharacterized 149 kDa protein</fullName>
    </submittedName>
</protein>
<dbReference type="AlphaFoldDB" id="A0A438G3W6"/>
<reference evidence="2 3" key="1">
    <citation type="journal article" date="2018" name="PLoS Genet.">
        <title>Population sequencing reveals clonal diversity and ancestral inbreeding in the grapevine cultivar Chardonnay.</title>
        <authorList>
            <person name="Roach M.J."/>
            <person name="Johnson D.L."/>
            <person name="Bohlmann J."/>
            <person name="van Vuuren H.J."/>
            <person name="Jones S.J."/>
            <person name="Pretorius I.S."/>
            <person name="Schmidt S.A."/>
            <person name="Borneman A.R."/>
        </authorList>
    </citation>
    <scope>NUCLEOTIDE SEQUENCE [LARGE SCALE GENOMIC DNA]</scope>
    <source>
        <strain evidence="3">cv. Chardonnay</strain>
        <tissue evidence="2">Leaf</tissue>
    </source>
</reference>
<dbReference type="PANTHER" id="PTHR46890">
    <property type="entry name" value="NON-LTR RETROLELEMENT REVERSE TRANSCRIPTASE-LIKE PROTEIN-RELATED"/>
    <property type="match status" value="1"/>
</dbReference>
<organism evidence="2 3">
    <name type="scientific">Vitis vinifera</name>
    <name type="common">Grape</name>
    <dbReference type="NCBI Taxonomy" id="29760"/>
    <lineage>
        <taxon>Eukaryota</taxon>
        <taxon>Viridiplantae</taxon>
        <taxon>Streptophyta</taxon>
        <taxon>Embryophyta</taxon>
        <taxon>Tracheophyta</taxon>
        <taxon>Spermatophyta</taxon>
        <taxon>Magnoliopsida</taxon>
        <taxon>eudicotyledons</taxon>
        <taxon>Gunneridae</taxon>
        <taxon>Pentapetalae</taxon>
        <taxon>rosids</taxon>
        <taxon>Vitales</taxon>
        <taxon>Vitaceae</taxon>
        <taxon>Viteae</taxon>
        <taxon>Vitis</taxon>
    </lineage>
</organism>
<dbReference type="EMBL" id="QGNW01000616">
    <property type="protein sequence ID" value="RVW66899.1"/>
    <property type="molecule type" value="Genomic_DNA"/>
</dbReference>
<dbReference type="Proteomes" id="UP000288805">
    <property type="component" value="Unassembled WGS sequence"/>
</dbReference>
<dbReference type="Pfam" id="PF00078">
    <property type="entry name" value="RVT_1"/>
    <property type="match status" value="1"/>
</dbReference>
<sequence>MIEMSLRVVRSLGVGRFLEWEALNARGAAGGVVVFLDNRVLELMGMEKRREGVFFNEKFSEMIDDLDLRDLPLQGGVVARFKFQWFFSFILVEKLKALKAILKSWNKDVLEARLEEAFTEEEVFSALSDLNGDKAPGLDGFSLSFWQFSWDFAKEEVMGFLKEFHEHGRFVRSLNSTFLVLIPKKTVLANRLKKVVGKVVSSAQNAFVEGRQILDVALIANEAIDSMLKRNESRVLCKVDIEKAYNHLNWNFLLLVLQRMGFGEKWTGWISWCIFTATFSVLINGTPAGFFNSSRGLRQRDPLSPYLFVIGMGALSRLILRAVRGAISGLRINLDKSEILPVGRVENLEVLALEVGCKVGRLPTSYLGIPFGGESQVRDFLGWGGREISEKTCHVEKQFISKGGRITLIHSTLSSMPIYLMSLLRIPRVVSLRLEKIQRDFCGEGELWREASSSKMGFRVFG</sequence>
<name>A0A438G3W6_VITVI</name>
<evidence type="ECO:0000313" key="2">
    <source>
        <dbReference type="EMBL" id="RVW66899.1"/>
    </source>
</evidence>
<accession>A0A438G3W6</accession>
<evidence type="ECO:0000259" key="1">
    <source>
        <dbReference type="Pfam" id="PF00078"/>
    </source>
</evidence>
<proteinExistence type="predicted"/>
<feature type="domain" description="Reverse transcriptase" evidence="1">
    <location>
        <begin position="187"/>
        <end position="321"/>
    </location>
</feature>
<dbReference type="InterPro" id="IPR052343">
    <property type="entry name" value="Retrotransposon-Effector_Assoc"/>
</dbReference>
<gene>
    <name evidence="2" type="primary">YTX2_540</name>
    <name evidence="2" type="ORF">CK203_064100</name>
</gene>
<dbReference type="InterPro" id="IPR000477">
    <property type="entry name" value="RT_dom"/>
</dbReference>